<sequence>MQEIEPTRSSATLTCVGTFAVTSMKPLSPEGKGVQACGGKQKGGTRLRDQEKDKAHPEKSVKQVLVKHSVT</sequence>
<accession>A0A9P0MLP7</accession>
<dbReference type="EMBL" id="OV725079">
    <property type="protein sequence ID" value="CAH1395892.1"/>
    <property type="molecule type" value="Genomic_DNA"/>
</dbReference>
<evidence type="ECO:0000256" key="1">
    <source>
        <dbReference type="SAM" id="MobiDB-lite"/>
    </source>
</evidence>
<organism evidence="2 3">
    <name type="scientific">Nezara viridula</name>
    <name type="common">Southern green stink bug</name>
    <name type="synonym">Cimex viridulus</name>
    <dbReference type="NCBI Taxonomy" id="85310"/>
    <lineage>
        <taxon>Eukaryota</taxon>
        <taxon>Metazoa</taxon>
        <taxon>Ecdysozoa</taxon>
        <taxon>Arthropoda</taxon>
        <taxon>Hexapoda</taxon>
        <taxon>Insecta</taxon>
        <taxon>Pterygota</taxon>
        <taxon>Neoptera</taxon>
        <taxon>Paraneoptera</taxon>
        <taxon>Hemiptera</taxon>
        <taxon>Heteroptera</taxon>
        <taxon>Panheteroptera</taxon>
        <taxon>Pentatomomorpha</taxon>
        <taxon>Pentatomoidea</taxon>
        <taxon>Pentatomidae</taxon>
        <taxon>Pentatominae</taxon>
        <taxon>Nezara</taxon>
    </lineage>
</organism>
<keyword evidence="3" id="KW-1185">Reference proteome</keyword>
<evidence type="ECO:0000313" key="3">
    <source>
        <dbReference type="Proteomes" id="UP001152798"/>
    </source>
</evidence>
<feature type="region of interest" description="Disordered" evidence="1">
    <location>
        <begin position="27"/>
        <end position="71"/>
    </location>
</feature>
<evidence type="ECO:0000313" key="2">
    <source>
        <dbReference type="EMBL" id="CAH1395892.1"/>
    </source>
</evidence>
<dbReference type="AlphaFoldDB" id="A0A9P0MLP7"/>
<dbReference type="Proteomes" id="UP001152798">
    <property type="component" value="Chromosome 3"/>
</dbReference>
<reference evidence="2" key="1">
    <citation type="submission" date="2022-01" db="EMBL/GenBank/DDBJ databases">
        <authorList>
            <person name="King R."/>
        </authorList>
    </citation>
    <scope>NUCLEOTIDE SEQUENCE</scope>
</reference>
<feature type="compositionally biased region" description="Basic and acidic residues" evidence="1">
    <location>
        <begin position="46"/>
        <end position="61"/>
    </location>
</feature>
<protein>
    <submittedName>
        <fullName evidence="2">Uncharacterized protein</fullName>
    </submittedName>
</protein>
<name>A0A9P0MLP7_NEZVI</name>
<proteinExistence type="predicted"/>
<gene>
    <name evidence="2" type="ORF">NEZAVI_LOCUS6067</name>
</gene>